<gene>
    <name evidence="2" type="ORF">GCM10008967_27220</name>
</gene>
<feature type="transmembrane region" description="Helical" evidence="1">
    <location>
        <begin position="133"/>
        <end position="154"/>
    </location>
</feature>
<organism evidence="2 3">
    <name type="scientific">Bacillus carboniphilus</name>
    <dbReference type="NCBI Taxonomy" id="86663"/>
    <lineage>
        <taxon>Bacteria</taxon>
        <taxon>Bacillati</taxon>
        <taxon>Bacillota</taxon>
        <taxon>Bacilli</taxon>
        <taxon>Bacillales</taxon>
        <taxon>Bacillaceae</taxon>
        <taxon>Bacillus</taxon>
    </lineage>
</organism>
<evidence type="ECO:0000256" key="1">
    <source>
        <dbReference type="SAM" id="Phobius"/>
    </source>
</evidence>
<keyword evidence="1" id="KW-1133">Transmembrane helix</keyword>
<keyword evidence="1" id="KW-0472">Membrane</keyword>
<proteinExistence type="predicted"/>
<feature type="transmembrane region" description="Helical" evidence="1">
    <location>
        <begin position="102"/>
        <end position="121"/>
    </location>
</feature>
<feature type="transmembrane region" description="Helical" evidence="1">
    <location>
        <begin position="7"/>
        <end position="26"/>
    </location>
</feature>
<dbReference type="Proteomes" id="UP001500782">
    <property type="component" value="Unassembled WGS sequence"/>
</dbReference>
<sequence length="167" mass="20163">MNVTFDWNEWFFIISSILAFTVYWPIRSYFPRVIVIMIWVYNITLVATIDYFLLATPFKLYIFGDNPTYELSGALFHFFMYPCASLIFLYGYDKFELYGRKLFCYIFFWTVFALLFEWVTVKNKALTYTGWSLYYSIPVYPVAAIMLVLFFRFIKKKVAEFPYHEMP</sequence>
<evidence type="ECO:0008006" key="4">
    <source>
        <dbReference type="Google" id="ProtNLM"/>
    </source>
</evidence>
<name>A0ABP3G6F9_9BACI</name>
<protein>
    <recommendedName>
        <fullName evidence="4">Integral membrane protein</fullName>
    </recommendedName>
</protein>
<feature type="transmembrane region" description="Helical" evidence="1">
    <location>
        <begin position="33"/>
        <end position="54"/>
    </location>
</feature>
<evidence type="ECO:0000313" key="3">
    <source>
        <dbReference type="Proteomes" id="UP001500782"/>
    </source>
</evidence>
<feature type="transmembrane region" description="Helical" evidence="1">
    <location>
        <begin position="74"/>
        <end position="90"/>
    </location>
</feature>
<accession>A0ABP3G6F9</accession>
<dbReference type="EMBL" id="BAAADJ010000024">
    <property type="protein sequence ID" value="GAA0334954.1"/>
    <property type="molecule type" value="Genomic_DNA"/>
</dbReference>
<reference evidence="3" key="1">
    <citation type="journal article" date="2019" name="Int. J. Syst. Evol. Microbiol.">
        <title>The Global Catalogue of Microorganisms (GCM) 10K type strain sequencing project: providing services to taxonomists for standard genome sequencing and annotation.</title>
        <authorList>
            <consortium name="The Broad Institute Genomics Platform"/>
            <consortium name="The Broad Institute Genome Sequencing Center for Infectious Disease"/>
            <person name="Wu L."/>
            <person name="Ma J."/>
        </authorList>
    </citation>
    <scope>NUCLEOTIDE SEQUENCE [LARGE SCALE GENOMIC DNA]</scope>
    <source>
        <strain evidence="3">JCM 9731</strain>
    </source>
</reference>
<comment type="caution">
    <text evidence="2">The sequence shown here is derived from an EMBL/GenBank/DDBJ whole genome shotgun (WGS) entry which is preliminary data.</text>
</comment>
<dbReference type="RefSeq" id="WP_343799918.1">
    <property type="nucleotide sequence ID" value="NZ_BAAADJ010000024.1"/>
</dbReference>
<keyword evidence="3" id="KW-1185">Reference proteome</keyword>
<evidence type="ECO:0000313" key="2">
    <source>
        <dbReference type="EMBL" id="GAA0334954.1"/>
    </source>
</evidence>
<keyword evidence="1" id="KW-0812">Transmembrane</keyword>